<keyword evidence="3" id="KW-1185">Reference proteome</keyword>
<feature type="domain" description="Treble clef zinc finger" evidence="1">
    <location>
        <begin position="117"/>
        <end position="170"/>
    </location>
</feature>
<dbReference type="PANTHER" id="PTHR37317">
    <property type="entry name" value="BLR8090 PROTEIN"/>
    <property type="match status" value="1"/>
</dbReference>
<accession>A0ABU6N8Q9</accession>
<proteinExistence type="predicted"/>
<dbReference type="PANTHER" id="PTHR37317:SF1">
    <property type="entry name" value="ZINC-RIBBON DOMAIN-CONTAINING PROTEIN-RELATED"/>
    <property type="match status" value="1"/>
</dbReference>
<dbReference type="Gene3D" id="3.40.960.10">
    <property type="entry name" value="VSR Endonuclease"/>
    <property type="match status" value="1"/>
</dbReference>
<reference evidence="2 3" key="1">
    <citation type="submission" date="2023-03" db="EMBL/GenBank/DDBJ databases">
        <title>Bacillus Genome Sequencing.</title>
        <authorList>
            <person name="Dunlap C."/>
        </authorList>
    </citation>
    <scope>NUCLEOTIDE SEQUENCE [LARGE SCALE GENOMIC DNA]</scope>
    <source>
        <strain evidence="2 3">B-14544</strain>
    </source>
</reference>
<sequence>MIIDQKVKAKWTRRTRKHYESKGYLYTGNEDEFFINVNDLSEGSHTLVKYTCDYCLGENQKEEKDKWKVYKDLLKQRKTTNKDCCGSMECKSKKLNETYINNLIESKETLGHKFPNLVLEWHPKNEKSPFQYSYGSEYKVWWICEKGHEWEDSALHRTGSNRGCPYCSGRKVCIDNCLQTIRPDISREWHPFKNGDSTPFDVTCGSDKKIWWICRFGHEFYSSIVNRTTGGNGCSICKESKGEKKIRLFLDKNNINFKPQYEFNGLVGLGGKNLKFDFAIFKDSKLELVIEYDGEFHFNKYYDDDGYEKIVEHDKRKNQYCIENHIPLLRIPYWEFNNIEEILQKELAKYDLND</sequence>
<name>A0ABU6N8Q9_9BACI</name>
<gene>
    <name evidence="2" type="ORF">P4447_07375</name>
</gene>
<feature type="domain" description="Treble clef zinc finger" evidence="1">
    <location>
        <begin position="185"/>
        <end position="239"/>
    </location>
</feature>
<dbReference type="Proteomes" id="UP001330749">
    <property type="component" value="Unassembled WGS sequence"/>
</dbReference>
<dbReference type="InterPro" id="IPR025487">
    <property type="entry name" value="DUF4379"/>
</dbReference>
<evidence type="ECO:0000313" key="2">
    <source>
        <dbReference type="EMBL" id="MED3562272.1"/>
    </source>
</evidence>
<dbReference type="Pfam" id="PF14311">
    <property type="entry name" value="DUF4379"/>
    <property type="match status" value="2"/>
</dbReference>
<organism evidence="2 3">
    <name type="scientific">Bacillus xiapuensis</name>
    <dbReference type="NCBI Taxonomy" id="2014075"/>
    <lineage>
        <taxon>Bacteria</taxon>
        <taxon>Bacillati</taxon>
        <taxon>Bacillota</taxon>
        <taxon>Bacilli</taxon>
        <taxon>Bacillales</taxon>
        <taxon>Bacillaceae</taxon>
        <taxon>Bacillus</taxon>
    </lineage>
</organism>
<comment type="caution">
    <text evidence="2">The sequence shown here is derived from an EMBL/GenBank/DDBJ whole genome shotgun (WGS) entry which is preliminary data.</text>
</comment>
<evidence type="ECO:0000259" key="1">
    <source>
        <dbReference type="Pfam" id="PF14311"/>
    </source>
</evidence>
<dbReference type="RefSeq" id="WP_327967175.1">
    <property type="nucleotide sequence ID" value="NZ_JARMQG010000084.1"/>
</dbReference>
<dbReference type="EMBL" id="JARMQG010000084">
    <property type="protein sequence ID" value="MED3562272.1"/>
    <property type="molecule type" value="Genomic_DNA"/>
</dbReference>
<protein>
    <submittedName>
        <fullName evidence="2">Zinc-ribbon domain-containing protein</fullName>
    </submittedName>
</protein>
<evidence type="ECO:0000313" key="3">
    <source>
        <dbReference type="Proteomes" id="UP001330749"/>
    </source>
</evidence>